<organism evidence="1 2">
    <name type="scientific">Ramularia collo-cygni</name>
    <dbReference type="NCBI Taxonomy" id="112498"/>
    <lineage>
        <taxon>Eukaryota</taxon>
        <taxon>Fungi</taxon>
        <taxon>Dikarya</taxon>
        <taxon>Ascomycota</taxon>
        <taxon>Pezizomycotina</taxon>
        <taxon>Dothideomycetes</taxon>
        <taxon>Dothideomycetidae</taxon>
        <taxon>Mycosphaerellales</taxon>
        <taxon>Mycosphaerellaceae</taxon>
        <taxon>Ramularia</taxon>
    </lineage>
</organism>
<dbReference type="AlphaFoldDB" id="A0A2D3V2U3"/>
<reference evidence="1 2" key="1">
    <citation type="submission" date="2016-03" db="EMBL/GenBank/DDBJ databases">
        <authorList>
            <person name="Ploux O."/>
        </authorList>
    </citation>
    <scope>NUCLEOTIDE SEQUENCE [LARGE SCALE GENOMIC DNA]</scope>
    <source>
        <strain evidence="1 2">URUG2</strain>
    </source>
</reference>
<sequence length="51" mass="5542">MMRTWTGFIHAICACRTSENQQALPDNPCAIGSECIKGAGTPLHTKARCHN</sequence>
<dbReference type="GeneID" id="35596900"/>
<dbReference type="RefSeq" id="XP_023622724.1">
    <property type="nucleotide sequence ID" value="XM_023766956.1"/>
</dbReference>
<accession>A0A2D3V2U3</accession>
<keyword evidence="2" id="KW-1185">Reference proteome</keyword>
<dbReference type="Proteomes" id="UP000225277">
    <property type="component" value="Unassembled WGS sequence"/>
</dbReference>
<protein>
    <submittedName>
        <fullName evidence="1">Uncharacterized protein</fullName>
    </submittedName>
</protein>
<dbReference type="EMBL" id="FJUY01000002">
    <property type="protein sequence ID" value="CZT15829.1"/>
    <property type="molecule type" value="Genomic_DNA"/>
</dbReference>
<evidence type="ECO:0000313" key="1">
    <source>
        <dbReference type="EMBL" id="CZT15829.1"/>
    </source>
</evidence>
<gene>
    <name evidence="1" type="ORF">RCC_01665</name>
</gene>
<dbReference type="PROSITE" id="PS51257">
    <property type="entry name" value="PROKAR_LIPOPROTEIN"/>
    <property type="match status" value="1"/>
</dbReference>
<evidence type="ECO:0000313" key="2">
    <source>
        <dbReference type="Proteomes" id="UP000225277"/>
    </source>
</evidence>
<name>A0A2D3V2U3_9PEZI</name>
<proteinExistence type="predicted"/>